<feature type="region of interest" description="Disordered" evidence="1">
    <location>
        <begin position="24"/>
        <end position="49"/>
    </location>
</feature>
<name>A0A9E7IPQ4_9CAUD</name>
<dbReference type="EMBL" id="ON191531">
    <property type="protein sequence ID" value="URG17476.1"/>
    <property type="molecule type" value="Genomic_DNA"/>
</dbReference>
<keyword evidence="3" id="KW-1185">Reference proteome</keyword>
<proteinExistence type="predicted"/>
<protein>
    <submittedName>
        <fullName evidence="2">Uncharacterized protein</fullName>
    </submittedName>
</protein>
<accession>A0A9E7IPQ4</accession>
<evidence type="ECO:0000313" key="2">
    <source>
        <dbReference type="EMBL" id="URG17476.1"/>
    </source>
</evidence>
<dbReference type="Proteomes" id="UP001057233">
    <property type="component" value="Segment"/>
</dbReference>
<gene>
    <name evidence="2" type="ORF">Mbo2_106</name>
</gene>
<evidence type="ECO:0000256" key="1">
    <source>
        <dbReference type="SAM" id="MobiDB-lite"/>
    </source>
</evidence>
<organism evidence="2 3">
    <name type="scientific">Rhodococcus phage Mbo2</name>
    <dbReference type="NCBI Taxonomy" id="2936911"/>
    <lineage>
        <taxon>Viruses</taxon>
        <taxon>Duplodnaviria</taxon>
        <taxon>Heunggongvirae</taxon>
        <taxon>Uroviricota</taxon>
        <taxon>Caudoviricetes</taxon>
        <taxon>Caudoviricetes incertae sedis</taxon>
        <taxon>Mboduovirus</taxon>
        <taxon>Mboduovirus mbo2</taxon>
    </lineage>
</organism>
<reference evidence="2" key="1">
    <citation type="submission" date="2022-04" db="EMBL/GenBank/DDBJ databases">
        <authorList>
            <person name="Hwangbo M."/>
            <person name="Wang B."/>
            <person name="Gill J.J."/>
            <person name="Chu K.-H."/>
            <person name="Young R."/>
        </authorList>
    </citation>
    <scope>NUCLEOTIDE SEQUENCE</scope>
</reference>
<feature type="compositionally biased region" description="Basic and acidic residues" evidence="1">
    <location>
        <begin position="38"/>
        <end position="49"/>
    </location>
</feature>
<sequence>MGCRPPIDPLPHACHGFGWVISPPSHGRTHPPYYVGPRRPDTRPRNRWP</sequence>
<evidence type="ECO:0000313" key="3">
    <source>
        <dbReference type="Proteomes" id="UP001057233"/>
    </source>
</evidence>